<reference evidence="1" key="1">
    <citation type="submission" date="2020-04" db="EMBL/GenBank/DDBJ databases">
        <authorList>
            <person name="Alioto T."/>
            <person name="Alioto T."/>
            <person name="Gomez Garrido J."/>
        </authorList>
    </citation>
    <scope>NUCLEOTIDE SEQUENCE</scope>
    <source>
        <strain evidence="1">A484AB</strain>
    </source>
</reference>
<name>A0A7D9LD89_PARCT</name>
<organism evidence="1 2">
    <name type="scientific">Paramuricea clavata</name>
    <name type="common">Red gorgonian</name>
    <name type="synonym">Violescent sea-whip</name>
    <dbReference type="NCBI Taxonomy" id="317549"/>
    <lineage>
        <taxon>Eukaryota</taxon>
        <taxon>Metazoa</taxon>
        <taxon>Cnidaria</taxon>
        <taxon>Anthozoa</taxon>
        <taxon>Octocorallia</taxon>
        <taxon>Malacalcyonacea</taxon>
        <taxon>Plexauridae</taxon>
        <taxon>Paramuricea</taxon>
    </lineage>
</organism>
<keyword evidence="2" id="KW-1185">Reference proteome</keyword>
<proteinExistence type="predicted"/>
<dbReference type="AlphaFoldDB" id="A0A7D9LD89"/>
<dbReference type="OrthoDB" id="10003658at2759"/>
<evidence type="ECO:0000313" key="2">
    <source>
        <dbReference type="Proteomes" id="UP001152795"/>
    </source>
</evidence>
<gene>
    <name evidence="1" type="ORF">PACLA_8A077488</name>
</gene>
<dbReference type="Proteomes" id="UP001152795">
    <property type="component" value="Unassembled WGS sequence"/>
</dbReference>
<accession>A0A7D9LD89</accession>
<comment type="caution">
    <text evidence="1">The sequence shown here is derived from an EMBL/GenBank/DDBJ whole genome shotgun (WGS) entry which is preliminary data.</text>
</comment>
<dbReference type="EMBL" id="CACRXK020015659">
    <property type="protein sequence ID" value="CAB4028704.1"/>
    <property type="molecule type" value="Genomic_DNA"/>
</dbReference>
<protein>
    <submittedName>
        <fullName evidence="1">Uncharacterized protein</fullName>
    </submittedName>
</protein>
<evidence type="ECO:0000313" key="1">
    <source>
        <dbReference type="EMBL" id="CAB4028704.1"/>
    </source>
</evidence>
<sequence>MIQKRQWRKDHCDGHYAAAIFQYKSELAVKFREVATFACLDDMHRIKVGEPGFPVAAAERGRRVLVRDGASFEVGDHNFTKFSLVPSVALVNGIPSALEDSWYCEQVIVTLKEGAFEPSSPLRHAAELKQSLCQQNTAENPMLFLYTDGGPDHRITYLSAQVALICLFLSLNLDYLLATRTAPYHSWRNPVERIMSTLNLGLQSIGLMRQAGDETFEKDMHKCNNMGDMRKKASKDDSFRTASLDSVAPVKVLLSKYFKDWN</sequence>